<evidence type="ECO:0000256" key="13">
    <source>
        <dbReference type="ARBA" id="ARBA00022993"/>
    </source>
</evidence>
<dbReference type="RefSeq" id="WP_202010365.1">
    <property type="nucleotide sequence ID" value="NZ_JAERRB010000004.1"/>
</dbReference>
<dbReference type="Proteomes" id="UP000613030">
    <property type="component" value="Unassembled WGS sequence"/>
</dbReference>
<gene>
    <name evidence="16" type="primary">coaX</name>
    <name evidence="17" type="ORF">JI741_13740</name>
</gene>
<keyword evidence="11 16" id="KW-0067">ATP-binding</keyword>
<comment type="pathway">
    <text evidence="4 16">Cofactor biosynthesis; coenzyme A biosynthesis; CoA from (R)-pantothenate: step 1/5.</text>
</comment>
<comment type="similarity">
    <text evidence="14 16">Belongs to the type III pantothenate kinase family.</text>
</comment>
<evidence type="ECO:0000256" key="16">
    <source>
        <dbReference type="HAMAP-Rule" id="MF_01274"/>
    </source>
</evidence>
<comment type="caution">
    <text evidence="17">The sequence shown here is derived from an EMBL/GenBank/DDBJ whole genome shotgun (WGS) entry which is preliminary data.</text>
</comment>
<evidence type="ECO:0000256" key="10">
    <source>
        <dbReference type="ARBA" id="ARBA00022777"/>
    </source>
</evidence>
<keyword evidence="18" id="KW-1185">Reference proteome</keyword>
<evidence type="ECO:0000256" key="12">
    <source>
        <dbReference type="ARBA" id="ARBA00022958"/>
    </source>
</evidence>
<dbReference type="EC" id="2.7.1.33" evidence="6 16"/>
<feature type="binding site" evidence="16">
    <location>
        <begin position="97"/>
        <end position="100"/>
    </location>
    <ligand>
        <name>substrate</name>
    </ligand>
</feature>
<dbReference type="InterPro" id="IPR043129">
    <property type="entry name" value="ATPase_NBD"/>
</dbReference>
<evidence type="ECO:0000256" key="5">
    <source>
        <dbReference type="ARBA" id="ARBA00011738"/>
    </source>
</evidence>
<evidence type="ECO:0000313" key="18">
    <source>
        <dbReference type="Proteomes" id="UP000613030"/>
    </source>
</evidence>
<protein>
    <recommendedName>
        <fullName evidence="15 16">Type III pantothenate kinase</fullName>
        <ecNumber evidence="6 16">2.7.1.33</ecNumber>
    </recommendedName>
    <alternativeName>
        <fullName evidence="16">PanK-III</fullName>
    </alternativeName>
    <alternativeName>
        <fullName evidence="16">Pantothenic acid kinase</fullName>
    </alternativeName>
</protein>
<keyword evidence="10 16" id="KW-0418">Kinase</keyword>
<organism evidence="17 18">
    <name type="scientific">Chryseolinea lacunae</name>
    <dbReference type="NCBI Taxonomy" id="2801331"/>
    <lineage>
        <taxon>Bacteria</taxon>
        <taxon>Pseudomonadati</taxon>
        <taxon>Bacteroidota</taxon>
        <taxon>Cytophagia</taxon>
        <taxon>Cytophagales</taxon>
        <taxon>Fulvivirgaceae</taxon>
        <taxon>Chryseolinea</taxon>
    </lineage>
</organism>
<evidence type="ECO:0000256" key="2">
    <source>
        <dbReference type="ARBA" id="ARBA00001958"/>
    </source>
</evidence>
<keyword evidence="7 16" id="KW-0963">Cytoplasm</keyword>
<accession>A0ABS1KST6</accession>
<evidence type="ECO:0000256" key="9">
    <source>
        <dbReference type="ARBA" id="ARBA00022741"/>
    </source>
</evidence>
<evidence type="ECO:0000256" key="3">
    <source>
        <dbReference type="ARBA" id="ARBA00004496"/>
    </source>
</evidence>
<comment type="cofactor">
    <cofactor evidence="2">
        <name>K(+)</name>
        <dbReference type="ChEBI" id="CHEBI:29103"/>
    </cofactor>
</comment>
<dbReference type="HAMAP" id="MF_01274">
    <property type="entry name" value="Pantothen_kinase_3"/>
    <property type="match status" value="1"/>
</dbReference>
<evidence type="ECO:0000313" key="17">
    <source>
        <dbReference type="EMBL" id="MBL0742287.1"/>
    </source>
</evidence>
<reference evidence="17 18" key="1">
    <citation type="submission" date="2021-01" db="EMBL/GenBank/DDBJ databases">
        <title>Chryseolinea sp. Jin1 Genome sequencing and assembly.</title>
        <authorList>
            <person name="Kim I."/>
        </authorList>
    </citation>
    <scope>NUCLEOTIDE SEQUENCE [LARGE SCALE GENOMIC DNA]</scope>
    <source>
        <strain evidence="17 18">Jin1</strain>
    </source>
</reference>
<keyword evidence="12 16" id="KW-0630">Potassium</keyword>
<comment type="subunit">
    <text evidence="5 16">Homodimer.</text>
</comment>
<feature type="binding site" evidence="16">
    <location>
        <position position="90"/>
    </location>
    <ligand>
        <name>substrate</name>
    </ligand>
</feature>
<dbReference type="NCBIfam" id="TIGR00671">
    <property type="entry name" value="baf"/>
    <property type="match status" value="1"/>
</dbReference>
<evidence type="ECO:0000256" key="4">
    <source>
        <dbReference type="ARBA" id="ARBA00005225"/>
    </source>
</evidence>
<sequence>MSNEQRNVNVVVDYGNSAAKVGIFNGHALVERKVFAHDEELKLFLQNYSAAHFIISSVNRDAAAVAAWAQHIGQKFILSPALPLPIRNGYATPATLGVDRIAGVCGAWQMHPNTPSLVIDAGTCITYDFLDREGVYRGGGISPGLKMRFQAVHTFTAKLPLIQPVADPPLVGDSTETCIQSGVVNGVVAELEGIIGQYRAKFEGLRVILCGGDSLFFENQLKGSIFAVPELVLSGLNSILIYNVSG</sequence>
<evidence type="ECO:0000256" key="7">
    <source>
        <dbReference type="ARBA" id="ARBA00022490"/>
    </source>
</evidence>
<feature type="binding site" evidence="16">
    <location>
        <position position="120"/>
    </location>
    <ligand>
        <name>K(+)</name>
        <dbReference type="ChEBI" id="CHEBI:29103"/>
    </ligand>
</feature>
<evidence type="ECO:0000256" key="1">
    <source>
        <dbReference type="ARBA" id="ARBA00001206"/>
    </source>
</evidence>
<evidence type="ECO:0000256" key="11">
    <source>
        <dbReference type="ARBA" id="ARBA00022840"/>
    </source>
</evidence>
<keyword evidence="16" id="KW-0479">Metal-binding</keyword>
<keyword evidence="9 16" id="KW-0547">Nucleotide-binding</keyword>
<keyword evidence="13 16" id="KW-0173">Coenzyme A biosynthesis</keyword>
<feature type="binding site" evidence="16">
    <location>
        <position position="123"/>
    </location>
    <ligand>
        <name>ATP</name>
        <dbReference type="ChEBI" id="CHEBI:30616"/>
    </ligand>
</feature>
<name>A0ABS1KST6_9BACT</name>
<comment type="cofactor">
    <cofactor evidence="16">
        <name>NH4(+)</name>
        <dbReference type="ChEBI" id="CHEBI:28938"/>
    </cofactor>
    <cofactor evidence="16">
        <name>K(+)</name>
        <dbReference type="ChEBI" id="CHEBI:29103"/>
    </cofactor>
    <text evidence="16">A monovalent cation. Ammonium or potassium.</text>
</comment>
<dbReference type="CDD" id="cd24015">
    <property type="entry name" value="ASKHA_NBD_PanK-III"/>
    <property type="match status" value="1"/>
</dbReference>
<dbReference type="InterPro" id="IPR004619">
    <property type="entry name" value="Type_III_PanK"/>
</dbReference>
<dbReference type="EMBL" id="JAERRB010000004">
    <property type="protein sequence ID" value="MBL0742287.1"/>
    <property type="molecule type" value="Genomic_DNA"/>
</dbReference>
<comment type="catalytic activity">
    <reaction evidence="1 16">
        <text>(R)-pantothenate + ATP = (R)-4'-phosphopantothenate + ADP + H(+)</text>
        <dbReference type="Rhea" id="RHEA:16373"/>
        <dbReference type="ChEBI" id="CHEBI:10986"/>
        <dbReference type="ChEBI" id="CHEBI:15378"/>
        <dbReference type="ChEBI" id="CHEBI:29032"/>
        <dbReference type="ChEBI" id="CHEBI:30616"/>
        <dbReference type="ChEBI" id="CHEBI:456216"/>
        <dbReference type="EC" id="2.7.1.33"/>
    </reaction>
</comment>
<feature type="active site" description="Proton acceptor" evidence="16">
    <location>
        <position position="99"/>
    </location>
</feature>
<dbReference type="Pfam" id="PF03309">
    <property type="entry name" value="Pan_kinase"/>
    <property type="match status" value="1"/>
</dbReference>
<dbReference type="PANTHER" id="PTHR34265">
    <property type="entry name" value="TYPE III PANTOTHENATE KINASE"/>
    <property type="match status" value="1"/>
</dbReference>
<comment type="subcellular location">
    <subcellularLocation>
        <location evidence="3 16">Cytoplasm</location>
    </subcellularLocation>
</comment>
<feature type="binding site" evidence="16">
    <location>
        <position position="175"/>
    </location>
    <ligand>
        <name>substrate</name>
    </ligand>
</feature>
<dbReference type="SUPFAM" id="SSF53067">
    <property type="entry name" value="Actin-like ATPase domain"/>
    <property type="match status" value="2"/>
</dbReference>
<comment type="function">
    <text evidence="16">Catalyzes the phosphorylation of pantothenate (Pan), the first step in CoA biosynthesis.</text>
</comment>
<keyword evidence="8 16" id="KW-0808">Transferase</keyword>
<feature type="binding site" evidence="16">
    <location>
        <begin position="13"/>
        <end position="20"/>
    </location>
    <ligand>
        <name>ATP</name>
        <dbReference type="ChEBI" id="CHEBI:30616"/>
    </ligand>
</feature>
<evidence type="ECO:0000256" key="8">
    <source>
        <dbReference type="ARBA" id="ARBA00022679"/>
    </source>
</evidence>
<dbReference type="GO" id="GO:0016301">
    <property type="term" value="F:kinase activity"/>
    <property type="evidence" value="ECO:0007669"/>
    <property type="project" value="UniProtKB-KW"/>
</dbReference>
<dbReference type="Gene3D" id="3.30.420.40">
    <property type="match status" value="1"/>
</dbReference>
<evidence type="ECO:0000256" key="15">
    <source>
        <dbReference type="ARBA" id="ARBA00040883"/>
    </source>
</evidence>
<evidence type="ECO:0000256" key="6">
    <source>
        <dbReference type="ARBA" id="ARBA00012102"/>
    </source>
</evidence>
<dbReference type="PANTHER" id="PTHR34265:SF1">
    <property type="entry name" value="TYPE III PANTOTHENATE KINASE"/>
    <property type="match status" value="1"/>
</dbReference>
<evidence type="ECO:0000256" key="14">
    <source>
        <dbReference type="ARBA" id="ARBA00038036"/>
    </source>
</evidence>
<proteinExistence type="inferred from homology"/>